<feature type="transmembrane region" description="Helical" evidence="1">
    <location>
        <begin position="131"/>
        <end position="149"/>
    </location>
</feature>
<dbReference type="AlphaFoldDB" id="K2PU79"/>
<dbReference type="RefSeq" id="WP_003136091.1">
    <property type="nucleotide sequence ID" value="NZ_AMQS01000026.1"/>
</dbReference>
<organism evidence="2 3">
    <name type="scientific">Lactococcus garvieae DCC43</name>
    <dbReference type="NCBI Taxonomy" id="1231377"/>
    <lineage>
        <taxon>Bacteria</taxon>
        <taxon>Bacillati</taxon>
        <taxon>Bacillota</taxon>
        <taxon>Bacilli</taxon>
        <taxon>Lactobacillales</taxon>
        <taxon>Streptococcaceae</taxon>
        <taxon>Lactococcus</taxon>
    </lineage>
</organism>
<proteinExistence type="predicted"/>
<dbReference type="PATRIC" id="fig|1231377.3.peg.1583"/>
<evidence type="ECO:0000313" key="3">
    <source>
        <dbReference type="Proteomes" id="UP000006787"/>
    </source>
</evidence>
<accession>K2PU79</accession>
<sequence length="153" mass="18099">MRLYKSVRLAAVTSTWADDLIAWKQEQLDEQMKNDLLGKAEENLLESYPFLNGISRNISFKVSFSSIVEMCYRNTENYSLEDWKNIAQKMETFQYSSAESSNTPKLYLDDYVWQGLENYQRKLMGEGNKRILRLSYIIKLVLFAGWLEYMEEK</sequence>
<evidence type="ECO:0000313" key="2">
    <source>
        <dbReference type="EMBL" id="EKF51016.1"/>
    </source>
</evidence>
<reference evidence="2 3" key="1">
    <citation type="journal article" date="2012" name="J. Bacteriol.">
        <title>Genome Sequence of the Bacteriocin-Producing Strain Lactococcus garvieae DCC43.</title>
        <authorList>
            <person name="Gabrielsen C."/>
            <person name="Brede D.A."/>
            <person name="Hernandez P.E."/>
            <person name="Nes I.F."/>
            <person name="Diep D.B."/>
        </authorList>
    </citation>
    <scope>NUCLEOTIDE SEQUENCE [LARGE SCALE GENOMIC DNA]</scope>
    <source>
        <strain evidence="2 3">DCC43</strain>
    </source>
</reference>
<keyword evidence="1" id="KW-1133">Transmembrane helix</keyword>
<keyword evidence="1" id="KW-0472">Membrane</keyword>
<name>K2PU79_9LACT</name>
<comment type="caution">
    <text evidence="2">The sequence shown here is derived from an EMBL/GenBank/DDBJ whole genome shotgun (WGS) entry which is preliminary data.</text>
</comment>
<dbReference type="Proteomes" id="UP000006787">
    <property type="component" value="Unassembled WGS sequence"/>
</dbReference>
<dbReference type="EMBL" id="AMQS01000026">
    <property type="protein sequence ID" value="EKF51016.1"/>
    <property type="molecule type" value="Genomic_DNA"/>
</dbReference>
<protein>
    <submittedName>
        <fullName evidence="2">Uncharacterized protein</fullName>
    </submittedName>
</protein>
<gene>
    <name evidence="2" type="ORF">C426_1597</name>
</gene>
<evidence type="ECO:0000256" key="1">
    <source>
        <dbReference type="SAM" id="Phobius"/>
    </source>
</evidence>
<keyword evidence="1" id="KW-0812">Transmembrane</keyword>